<evidence type="ECO:0000313" key="1">
    <source>
        <dbReference type="EMBL" id="MBX46700.1"/>
    </source>
</evidence>
<protein>
    <submittedName>
        <fullName evidence="1">Uncharacterized protein</fullName>
    </submittedName>
</protein>
<reference evidence="1" key="1">
    <citation type="submission" date="2018-02" db="EMBL/GenBank/DDBJ databases">
        <title>Rhizophora mucronata_Transcriptome.</title>
        <authorList>
            <person name="Meera S.P."/>
            <person name="Sreeshan A."/>
            <person name="Augustine A."/>
        </authorList>
    </citation>
    <scope>NUCLEOTIDE SEQUENCE</scope>
    <source>
        <tissue evidence="1">Leaf</tissue>
    </source>
</reference>
<accession>A0A2P2NW65</accession>
<proteinExistence type="predicted"/>
<name>A0A2P2NW65_RHIMU</name>
<dbReference type="EMBL" id="GGEC01066216">
    <property type="protein sequence ID" value="MBX46700.1"/>
    <property type="molecule type" value="Transcribed_RNA"/>
</dbReference>
<dbReference type="AlphaFoldDB" id="A0A2P2NW65"/>
<organism evidence="1">
    <name type="scientific">Rhizophora mucronata</name>
    <name type="common">Asiatic mangrove</name>
    <dbReference type="NCBI Taxonomy" id="61149"/>
    <lineage>
        <taxon>Eukaryota</taxon>
        <taxon>Viridiplantae</taxon>
        <taxon>Streptophyta</taxon>
        <taxon>Embryophyta</taxon>
        <taxon>Tracheophyta</taxon>
        <taxon>Spermatophyta</taxon>
        <taxon>Magnoliopsida</taxon>
        <taxon>eudicotyledons</taxon>
        <taxon>Gunneridae</taxon>
        <taxon>Pentapetalae</taxon>
        <taxon>rosids</taxon>
        <taxon>fabids</taxon>
        <taxon>Malpighiales</taxon>
        <taxon>Rhizophoraceae</taxon>
        <taxon>Rhizophora</taxon>
    </lineage>
</organism>
<sequence>MWEFRSIFLAQTIPDEQSISSAKMSFRGGKRYTPIG</sequence>